<reference evidence="1" key="1">
    <citation type="submission" date="2021-06" db="EMBL/GenBank/DDBJ databases">
        <title>Complete genome sequence of Stenotrophomonas maltophilia phage Philippe.</title>
        <authorList>
            <person name="Vallavanatt I."/>
            <person name="Bartz M."/>
            <person name="Clark J."/>
            <person name="Burrowes B."/>
            <person name="Liu M."/>
            <person name="Gill J."/>
        </authorList>
    </citation>
    <scope>NUCLEOTIDE SEQUENCE</scope>
</reference>
<accession>A0AAE7WMM1</accession>
<dbReference type="Proteomes" id="UP000827261">
    <property type="component" value="Segment"/>
</dbReference>
<proteinExistence type="predicted"/>
<name>A0AAE7WMM1_9CAUD</name>
<evidence type="ECO:0000313" key="2">
    <source>
        <dbReference type="Proteomes" id="UP000827261"/>
    </source>
</evidence>
<protein>
    <submittedName>
        <fullName evidence="1">Uncharacterized protein</fullName>
    </submittedName>
</protein>
<sequence length="108" mass="11748">MTKSSEWLDPLYLCPMQAVVPVDHLLMPLGQSAIALGQLVLCQVLTALMNPGQIVVVDTQAASMFSDSRWESAIGLIAKAAKCRYVLDVKLNAKAELTVATIRFESLE</sequence>
<evidence type="ECO:0000313" key="1">
    <source>
        <dbReference type="EMBL" id="QYW02235.1"/>
    </source>
</evidence>
<gene>
    <name evidence="1" type="ORF">CPT_Philippe_036</name>
</gene>
<dbReference type="EMBL" id="MZ326861">
    <property type="protein sequence ID" value="QYW02235.1"/>
    <property type="molecule type" value="Genomic_DNA"/>
</dbReference>
<organism evidence="1 2">
    <name type="scientific">Stenotrophomonas phage Philippe</name>
    <dbReference type="NCBI Taxonomy" id="2859655"/>
    <lineage>
        <taxon>Viruses</taxon>
        <taxon>Duplodnaviria</taxon>
        <taxon>Heunggongvirae</taxon>
        <taxon>Uroviricota</taxon>
        <taxon>Caudoviricetes</taxon>
        <taxon>Schitoviridae</taxon>
        <taxon>Philippevirus</taxon>
        <taxon>Philippevirus philippe</taxon>
    </lineage>
</organism>
<keyword evidence="2" id="KW-1185">Reference proteome</keyword>